<protein>
    <submittedName>
        <fullName evidence="1">Retrovirus-related Pol polyprotein from transposon 17.6</fullName>
    </submittedName>
</protein>
<comment type="caution">
    <text evidence="1">The sequence shown here is derived from an EMBL/GenBank/DDBJ whole genome shotgun (WGS) entry which is preliminary data.</text>
</comment>
<evidence type="ECO:0000313" key="2">
    <source>
        <dbReference type="Proteomes" id="UP000327157"/>
    </source>
</evidence>
<reference evidence="1 2" key="3">
    <citation type="submission" date="2019-11" db="EMBL/GenBank/DDBJ databases">
        <title>A de novo genome assembly of a pear dwarfing rootstock.</title>
        <authorList>
            <person name="Wang F."/>
            <person name="Wang J."/>
            <person name="Li S."/>
            <person name="Zhang Y."/>
            <person name="Fang M."/>
            <person name="Ma L."/>
            <person name="Zhao Y."/>
            <person name="Jiang S."/>
        </authorList>
    </citation>
    <scope>NUCLEOTIDE SEQUENCE [LARGE SCALE GENOMIC DNA]</scope>
    <source>
        <strain evidence="1">S2</strain>
        <tissue evidence="1">Leaf</tissue>
    </source>
</reference>
<organism evidence="1 2">
    <name type="scientific">Pyrus ussuriensis x Pyrus communis</name>
    <dbReference type="NCBI Taxonomy" id="2448454"/>
    <lineage>
        <taxon>Eukaryota</taxon>
        <taxon>Viridiplantae</taxon>
        <taxon>Streptophyta</taxon>
        <taxon>Embryophyta</taxon>
        <taxon>Tracheophyta</taxon>
        <taxon>Spermatophyta</taxon>
        <taxon>Magnoliopsida</taxon>
        <taxon>eudicotyledons</taxon>
        <taxon>Gunneridae</taxon>
        <taxon>Pentapetalae</taxon>
        <taxon>rosids</taxon>
        <taxon>fabids</taxon>
        <taxon>Rosales</taxon>
        <taxon>Rosaceae</taxon>
        <taxon>Amygdaloideae</taxon>
        <taxon>Maleae</taxon>
        <taxon>Pyrus</taxon>
    </lineage>
</organism>
<dbReference type="EMBL" id="SMOL01000157">
    <property type="protein sequence ID" value="KAB2626574.1"/>
    <property type="molecule type" value="Genomic_DNA"/>
</dbReference>
<keyword evidence="2" id="KW-1185">Reference proteome</keyword>
<accession>A0A5N5HT87</accession>
<dbReference type="AlphaFoldDB" id="A0A5N5HT87"/>
<dbReference type="Proteomes" id="UP000327157">
    <property type="component" value="Chromosome 2"/>
</dbReference>
<reference evidence="1 2" key="1">
    <citation type="submission" date="2019-09" db="EMBL/GenBank/DDBJ databases">
        <authorList>
            <person name="Ou C."/>
        </authorList>
    </citation>
    <scope>NUCLEOTIDE SEQUENCE [LARGE SCALE GENOMIC DNA]</scope>
    <source>
        <strain evidence="1">S2</strain>
        <tissue evidence="1">Leaf</tissue>
    </source>
</reference>
<name>A0A5N5HT87_9ROSA</name>
<gene>
    <name evidence="1" type="ORF">D8674_020192</name>
</gene>
<sequence>MTGVTLYSLADMAANATERQVFQENPKFKSLFNQLEYGPEARIAIAEAFMHVSKDYDLPQKAFFNNNNVIIFTDEDMEVAFPDH</sequence>
<reference evidence="2" key="2">
    <citation type="submission" date="2019-10" db="EMBL/GenBank/DDBJ databases">
        <title>A de novo genome assembly of a pear dwarfing rootstock.</title>
        <authorList>
            <person name="Wang F."/>
            <person name="Wang J."/>
            <person name="Li S."/>
            <person name="Zhang Y."/>
            <person name="Fang M."/>
            <person name="Ma L."/>
            <person name="Zhao Y."/>
            <person name="Jiang S."/>
        </authorList>
    </citation>
    <scope>NUCLEOTIDE SEQUENCE [LARGE SCALE GENOMIC DNA]</scope>
</reference>
<evidence type="ECO:0000313" key="1">
    <source>
        <dbReference type="EMBL" id="KAB2626574.1"/>
    </source>
</evidence>
<proteinExistence type="predicted"/>